<evidence type="ECO:0000256" key="1">
    <source>
        <dbReference type="ARBA" id="ARBA00022475"/>
    </source>
</evidence>
<keyword evidence="4 5" id="KW-0472">Membrane</keyword>
<accession>A0A921KBZ1</accession>
<dbReference type="InterPro" id="IPR003810">
    <property type="entry name" value="Mntp/YtaF"/>
</dbReference>
<proteinExistence type="predicted"/>
<evidence type="ECO:0000313" key="7">
    <source>
        <dbReference type="Proteomes" id="UP000698173"/>
    </source>
</evidence>
<dbReference type="PANTHER" id="PTHR35529">
    <property type="entry name" value="MANGANESE EFFLUX PUMP MNTP-RELATED"/>
    <property type="match status" value="1"/>
</dbReference>
<feature type="transmembrane region" description="Helical" evidence="5">
    <location>
        <begin position="28"/>
        <end position="47"/>
    </location>
</feature>
<dbReference type="PANTHER" id="PTHR35529:SF1">
    <property type="entry name" value="MANGANESE EFFLUX PUMP MNTP-RELATED"/>
    <property type="match status" value="1"/>
</dbReference>
<sequence length="167" mass="18047">MAELFAAGVTTLDVLVIYSFLQVKKGKFILALWTSFLNMAFPFLGFITGELSAHIFTVWSSILSGVMLSLIGIHMLLQDNTSGSPSRLASPFIIAFAVSVDAFSVSVSFGMLQMDKMLFIAASGLFTFIFSYAALRIKGHFGLKNGRVLRTIAGLALLTLGILSCFS</sequence>
<feature type="transmembrane region" description="Helical" evidence="5">
    <location>
        <begin position="147"/>
        <end position="166"/>
    </location>
</feature>
<feature type="transmembrane region" description="Helical" evidence="5">
    <location>
        <begin position="117"/>
        <end position="135"/>
    </location>
</feature>
<evidence type="ECO:0000256" key="2">
    <source>
        <dbReference type="ARBA" id="ARBA00022692"/>
    </source>
</evidence>
<dbReference type="EMBL" id="DYWT01000023">
    <property type="protein sequence ID" value="HJF30431.1"/>
    <property type="molecule type" value="Genomic_DNA"/>
</dbReference>
<reference evidence="6" key="2">
    <citation type="submission" date="2021-09" db="EMBL/GenBank/DDBJ databases">
        <authorList>
            <person name="Gilroy R."/>
        </authorList>
    </citation>
    <scope>NUCLEOTIDE SEQUENCE</scope>
    <source>
        <strain evidence="6">CHK171-7178</strain>
    </source>
</reference>
<comment type="caution">
    <text evidence="6">The sequence shown here is derived from an EMBL/GenBank/DDBJ whole genome shotgun (WGS) entry which is preliminary data.</text>
</comment>
<organism evidence="6 7">
    <name type="scientific">Sporosarcina psychrophila</name>
    <name type="common">Bacillus psychrophilus</name>
    <dbReference type="NCBI Taxonomy" id="1476"/>
    <lineage>
        <taxon>Bacteria</taxon>
        <taxon>Bacillati</taxon>
        <taxon>Bacillota</taxon>
        <taxon>Bacilli</taxon>
        <taxon>Bacillales</taxon>
        <taxon>Caryophanaceae</taxon>
        <taxon>Sporosarcina</taxon>
    </lineage>
</organism>
<dbReference type="Proteomes" id="UP000698173">
    <property type="component" value="Unassembled WGS sequence"/>
</dbReference>
<name>A0A921KBZ1_SPOPS</name>
<feature type="transmembrane region" description="Helical" evidence="5">
    <location>
        <begin position="6"/>
        <end position="21"/>
    </location>
</feature>
<evidence type="ECO:0000256" key="4">
    <source>
        <dbReference type="ARBA" id="ARBA00023136"/>
    </source>
</evidence>
<keyword evidence="2 5" id="KW-0812">Transmembrane</keyword>
<evidence type="ECO:0000313" key="6">
    <source>
        <dbReference type="EMBL" id="HJF30431.1"/>
    </source>
</evidence>
<protein>
    <submittedName>
        <fullName evidence="6">Manganese efflux pump MntP family protein</fullName>
    </submittedName>
</protein>
<keyword evidence="1" id="KW-1003">Cell membrane</keyword>
<feature type="transmembrane region" description="Helical" evidence="5">
    <location>
        <begin position="89"/>
        <end position="111"/>
    </location>
</feature>
<dbReference type="AlphaFoldDB" id="A0A921KBZ1"/>
<gene>
    <name evidence="6" type="ORF">K8V56_01470</name>
</gene>
<dbReference type="Pfam" id="PF02659">
    <property type="entry name" value="Mntp"/>
    <property type="match status" value="1"/>
</dbReference>
<feature type="transmembrane region" description="Helical" evidence="5">
    <location>
        <begin position="53"/>
        <end position="77"/>
    </location>
</feature>
<keyword evidence="3 5" id="KW-1133">Transmembrane helix</keyword>
<reference evidence="6" key="1">
    <citation type="journal article" date="2021" name="PeerJ">
        <title>Extensive microbial diversity within the chicken gut microbiome revealed by metagenomics and culture.</title>
        <authorList>
            <person name="Gilroy R."/>
            <person name="Ravi A."/>
            <person name="Getino M."/>
            <person name="Pursley I."/>
            <person name="Horton D.L."/>
            <person name="Alikhan N.F."/>
            <person name="Baker D."/>
            <person name="Gharbi K."/>
            <person name="Hall N."/>
            <person name="Watson M."/>
            <person name="Adriaenssens E.M."/>
            <person name="Foster-Nyarko E."/>
            <person name="Jarju S."/>
            <person name="Secka A."/>
            <person name="Antonio M."/>
            <person name="Oren A."/>
            <person name="Chaudhuri R.R."/>
            <person name="La Ragione R."/>
            <person name="Hildebrand F."/>
            <person name="Pallen M.J."/>
        </authorList>
    </citation>
    <scope>NUCLEOTIDE SEQUENCE</scope>
    <source>
        <strain evidence="6">CHK171-7178</strain>
    </source>
</reference>
<evidence type="ECO:0000256" key="3">
    <source>
        <dbReference type="ARBA" id="ARBA00022989"/>
    </source>
</evidence>
<evidence type="ECO:0000256" key="5">
    <source>
        <dbReference type="SAM" id="Phobius"/>
    </source>
</evidence>